<dbReference type="PANTHER" id="PTHR43867:SF2">
    <property type="entry name" value="CELLULOSE SYNTHASE CATALYTIC SUBUNIT A [UDP-FORMING]"/>
    <property type="match status" value="1"/>
</dbReference>
<evidence type="ECO:0000256" key="3">
    <source>
        <dbReference type="ARBA" id="ARBA00022679"/>
    </source>
</evidence>
<keyword evidence="3 9" id="KW-0808">Transferase</keyword>
<dbReference type="GO" id="GO:0005886">
    <property type="term" value="C:plasma membrane"/>
    <property type="evidence" value="ECO:0007669"/>
    <property type="project" value="TreeGrafter"/>
</dbReference>
<protein>
    <submittedName>
        <fullName evidence="9">Glycosyltransferase</fullName>
    </submittedName>
</protein>
<accession>A0A3N0GU74</accession>
<organism evidence="9 10">
    <name type="scientific">Nocardioides pocheonensis</name>
    <dbReference type="NCBI Taxonomy" id="661485"/>
    <lineage>
        <taxon>Bacteria</taxon>
        <taxon>Bacillati</taxon>
        <taxon>Actinomycetota</taxon>
        <taxon>Actinomycetes</taxon>
        <taxon>Propionibacteriales</taxon>
        <taxon>Nocardioidaceae</taxon>
        <taxon>Nocardioides</taxon>
    </lineage>
</organism>
<dbReference type="Gene3D" id="3.90.550.10">
    <property type="entry name" value="Spore Coat Polysaccharide Biosynthesis Protein SpsA, Chain A"/>
    <property type="match status" value="1"/>
</dbReference>
<dbReference type="Proteomes" id="UP000279994">
    <property type="component" value="Unassembled WGS sequence"/>
</dbReference>
<keyword evidence="5 7" id="KW-1133">Transmembrane helix</keyword>
<evidence type="ECO:0000259" key="8">
    <source>
        <dbReference type="Pfam" id="PF13632"/>
    </source>
</evidence>
<feature type="transmembrane region" description="Helical" evidence="7">
    <location>
        <begin position="57"/>
        <end position="77"/>
    </location>
</feature>
<comment type="caution">
    <text evidence="9">The sequence shown here is derived from an EMBL/GenBank/DDBJ whole genome shotgun (WGS) entry which is preliminary data.</text>
</comment>
<keyword evidence="6 7" id="KW-0472">Membrane</keyword>
<dbReference type="GO" id="GO:0016758">
    <property type="term" value="F:hexosyltransferase activity"/>
    <property type="evidence" value="ECO:0007669"/>
    <property type="project" value="TreeGrafter"/>
</dbReference>
<dbReference type="RefSeq" id="WP_123221978.1">
    <property type="nucleotide sequence ID" value="NZ_RJSF01000019.1"/>
</dbReference>
<keyword evidence="4 7" id="KW-0812">Transmembrane</keyword>
<dbReference type="InterPro" id="IPR029044">
    <property type="entry name" value="Nucleotide-diphossugar_trans"/>
</dbReference>
<dbReference type="CDD" id="cd06421">
    <property type="entry name" value="CESA_CelA_like"/>
    <property type="match status" value="1"/>
</dbReference>
<feature type="transmembrane region" description="Helical" evidence="7">
    <location>
        <begin position="416"/>
        <end position="435"/>
    </location>
</feature>
<feature type="transmembrane region" description="Helical" evidence="7">
    <location>
        <begin position="495"/>
        <end position="520"/>
    </location>
</feature>
<comment type="subcellular location">
    <subcellularLocation>
        <location evidence="1">Membrane</location>
        <topology evidence="1">Multi-pass membrane protein</topology>
    </subcellularLocation>
</comment>
<reference evidence="9 10" key="1">
    <citation type="submission" date="2018-11" db="EMBL/GenBank/DDBJ databases">
        <authorList>
            <person name="Li F."/>
        </authorList>
    </citation>
    <scope>NUCLEOTIDE SEQUENCE [LARGE SCALE GENOMIC DNA]</scope>
    <source>
        <strain evidence="9 10">Gsoil 818</strain>
    </source>
</reference>
<dbReference type="OrthoDB" id="9806824at2"/>
<feature type="transmembrane region" description="Helical" evidence="7">
    <location>
        <begin position="389"/>
        <end position="410"/>
    </location>
</feature>
<evidence type="ECO:0000313" key="9">
    <source>
        <dbReference type="EMBL" id="RNM15726.1"/>
    </source>
</evidence>
<keyword evidence="10" id="KW-1185">Reference proteome</keyword>
<dbReference type="SUPFAM" id="SSF53448">
    <property type="entry name" value="Nucleotide-diphospho-sugar transferases"/>
    <property type="match status" value="1"/>
</dbReference>
<feature type="domain" description="Glycosyltransferase 2-like" evidence="8">
    <location>
        <begin position="220"/>
        <end position="407"/>
    </location>
</feature>
<evidence type="ECO:0000256" key="7">
    <source>
        <dbReference type="SAM" id="Phobius"/>
    </source>
</evidence>
<keyword evidence="2" id="KW-0328">Glycosyltransferase</keyword>
<sequence>MSSNAVAVTALTRTSINRAHEHDAADLHARSRRHTTTAGWADLLGAPSAESVRSRDLAHLGGFVALSALVGYLTWRIAYTLPAAGPNRVAAWVLIGFEAVPLVGMAFRIVTLWNIDSAAPAPVTEAPRGMTVAVLIPTYDEPAEVIAPTIAASCALQPAHETWVLDDGDRPWVAEICRAYGARYVSRPVHDHAKAGNLNHALDLMAREAAEGTAEEIDVVAVLDCDHVPLPSFLTATLGWFDDPEIALVQGPQSFYNGGAFDDDGVNGEQGLFFNVLMAARNHPGAGPFWCGSTALVRTRALREIGGVSTDTIVEDMHTTLALLRAGWRSVYHHQTLAVGLAPATADQYLLQRRRWGLGAMQVLLQERLWGAKRWLSWRNYYEYLTGTLWWLEGAATVLVLMVPVALLLSGAQTSTAGPLSFTAVFAGTFVLRLWGAKRLYRHQLSWTNALALRILRIPVGLSCLWWLVTRRTLEFQVTPKSGADARVVGRVPRVLLVLLGALVLILGYSAAGLAGLVPWRATPGATVASGAWLVVAATTVGFGVRRIRAAEFASSRRNSHRFAVTAKVTVDGYLTDLVDASVGGVSVRMPAHEGPGPGLVELGLPGAGRLQLALVRAAVEDGFDPDDRLVSLRVLPGDWAAMRTLSLWLFHTPTGAASDLPRGVPAAASTAPAPSLTVRQNRAAAAKVRPAAAAAAVMSHG</sequence>
<dbReference type="PANTHER" id="PTHR43867">
    <property type="entry name" value="CELLULOSE SYNTHASE CATALYTIC SUBUNIT A [UDP-FORMING]"/>
    <property type="match status" value="1"/>
</dbReference>
<evidence type="ECO:0000256" key="6">
    <source>
        <dbReference type="ARBA" id="ARBA00023136"/>
    </source>
</evidence>
<dbReference type="EMBL" id="RJSF01000019">
    <property type="protein sequence ID" value="RNM15726.1"/>
    <property type="molecule type" value="Genomic_DNA"/>
</dbReference>
<evidence type="ECO:0000256" key="4">
    <source>
        <dbReference type="ARBA" id="ARBA00022692"/>
    </source>
</evidence>
<evidence type="ECO:0000256" key="5">
    <source>
        <dbReference type="ARBA" id="ARBA00022989"/>
    </source>
</evidence>
<dbReference type="AlphaFoldDB" id="A0A3N0GU74"/>
<gene>
    <name evidence="9" type="ORF">EFL26_05940</name>
</gene>
<evidence type="ECO:0000313" key="10">
    <source>
        <dbReference type="Proteomes" id="UP000279994"/>
    </source>
</evidence>
<feature type="transmembrane region" description="Helical" evidence="7">
    <location>
        <begin position="89"/>
        <end position="110"/>
    </location>
</feature>
<name>A0A3N0GU74_9ACTN</name>
<evidence type="ECO:0000256" key="2">
    <source>
        <dbReference type="ARBA" id="ARBA00022676"/>
    </source>
</evidence>
<feature type="transmembrane region" description="Helical" evidence="7">
    <location>
        <begin position="526"/>
        <end position="545"/>
    </location>
</feature>
<dbReference type="InterPro" id="IPR050321">
    <property type="entry name" value="Glycosyltr_2/OpgH_subfam"/>
</dbReference>
<proteinExistence type="predicted"/>
<dbReference type="InterPro" id="IPR001173">
    <property type="entry name" value="Glyco_trans_2-like"/>
</dbReference>
<dbReference type="Pfam" id="PF13632">
    <property type="entry name" value="Glyco_trans_2_3"/>
    <property type="match status" value="1"/>
</dbReference>
<evidence type="ECO:0000256" key="1">
    <source>
        <dbReference type="ARBA" id="ARBA00004141"/>
    </source>
</evidence>